<keyword evidence="10" id="KW-1185">Reference proteome</keyword>
<evidence type="ECO:0000256" key="1">
    <source>
        <dbReference type="ARBA" id="ARBA00023015"/>
    </source>
</evidence>
<feature type="region of interest" description="Disordered" evidence="7">
    <location>
        <begin position="445"/>
        <end position="464"/>
    </location>
</feature>
<dbReference type="Pfam" id="PF00505">
    <property type="entry name" value="HMG_box"/>
    <property type="match status" value="1"/>
</dbReference>
<reference evidence="9" key="1">
    <citation type="submission" date="2023-06" db="EMBL/GenBank/DDBJ databases">
        <authorList>
            <person name="Delattre M."/>
        </authorList>
    </citation>
    <scope>NUCLEOTIDE SEQUENCE</scope>
    <source>
        <strain evidence="9">AF72</strain>
    </source>
</reference>
<sequence length="499" mass="55365">MSSRRKANPTRVLEDNELRIPDTFISEPENKTPSVEANDSSEMLEDYHTKPTQLEIPPVSIDKSSPSPGNDNVSMKSSASSVSEHTNTSATTTGVEYPDILAQSDQGCTALIDGGTIREHLSQFDNQTQKFDFIDDIIKQLNALKERIGREERQKVEAHVEQKEEPEEKKMQVNPLNELLLRHQLMLQQQNQQRLLSQFLPNFPMNLLPELPGLPMNYEQLFNQTMLGAAQNPFQQNLLSALSAATKNVKLPEKQPDGPLNLSKARIDAKPSMFPVAASPLPSSPIANPAANLLANLPFSLNPNFGADPFPSHSPGSSGKSTPGGGSTHSGEASGQGATPQRQQARSPNHIKRPMNAFMVWARDERRKILKACPDMHNSNISKILGSRWKAMSNAEKQPYYEEQSRLSKLHMEQHPDYRYRPRPKRTCMVDGKKVRINDYKNMLKPPKDTKQPSQWGDDVGAALANGSPPQLDFSGLSGAALLADLAHHHHSHLLQTAE</sequence>
<accession>A0AA36G8L3</accession>
<proteinExistence type="predicted"/>
<evidence type="ECO:0000256" key="4">
    <source>
        <dbReference type="ARBA" id="ARBA00023242"/>
    </source>
</evidence>
<feature type="compositionally biased region" description="Low complexity" evidence="7">
    <location>
        <begin position="74"/>
        <end position="83"/>
    </location>
</feature>
<feature type="compositionally biased region" description="Polar residues" evidence="7">
    <location>
        <begin position="31"/>
        <end position="41"/>
    </location>
</feature>
<comment type="caution">
    <text evidence="9">The sequence shown here is derived from an EMBL/GenBank/DDBJ whole genome shotgun (WGS) entry which is preliminary data.</text>
</comment>
<dbReference type="GO" id="GO:0045165">
    <property type="term" value="P:cell fate commitment"/>
    <property type="evidence" value="ECO:0007669"/>
    <property type="project" value="TreeGrafter"/>
</dbReference>
<evidence type="ECO:0000256" key="7">
    <source>
        <dbReference type="SAM" id="MobiDB-lite"/>
    </source>
</evidence>
<keyword evidence="3" id="KW-0804">Transcription</keyword>
<dbReference type="GO" id="GO:0005634">
    <property type="term" value="C:nucleus"/>
    <property type="evidence" value="ECO:0007669"/>
    <property type="project" value="UniProtKB-UniRule"/>
</dbReference>
<name>A0AA36G8L3_9BILA</name>
<evidence type="ECO:0000256" key="6">
    <source>
        <dbReference type="SAM" id="Coils"/>
    </source>
</evidence>
<dbReference type="Proteomes" id="UP001177023">
    <property type="component" value="Unassembled WGS sequence"/>
</dbReference>
<evidence type="ECO:0000313" key="10">
    <source>
        <dbReference type="Proteomes" id="UP001177023"/>
    </source>
</evidence>
<evidence type="ECO:0000259" key="8">
    <source>
        <dbReference type="PROSITE" id="PS50118"/>
    </source>
</evidence>
<keyword evidence="1" id="KW-0805">Transcription regulation</keyword>
<feature type="domain" description="HMG box" evidence="8">
    <location>
        <begin position="351"/>
        <end position="419"/>
    </location>
</feature>
<feature type="DNA-binding region" description="HMG box" evidence="5">
    <location>
        <begin position="351"/>
        <end position="419"/>
    </location>
</feature>
<dbReference type="InterPro" id="IPR051356">
    <property type="entry name" value="SOX/SOX-like_TF"/>
</dbReference>
<dbReference type="GO" id="GO:0000981">
    <property type="term" value="F:DNA-binding transcription factor activity, RNA polymerase II-specific"/>
    <property type="evidence" value="ECO:0007669"/>
    <property type="project" value="TreeGrafter"/>
</dbReference>
<keyword evidence="2 5" id="KW-0238">DNA-binding</keyword>
<keyword evidence="4 5" id="KW-0539">Nucleus</keyword>
<dbReference type="PANTHER" id="PTHR45789:SF2">
    <property type="entry name" value="FI18025P1"/>
    <property type="match status" value="1"/>
</dbReference>
<feature type="region of interest" description="Disordered" evidence="7">
    <location>
        <begin position="1"/>
        <end position="91"/>
    </location>
</feature>
<dbReference type="InterPro" id="IPR009071">
    <property type="entry name" value="HMG_box_dom"/>
</dbReference>
<gene>
    <name evidence="9" type="ORF">MSPICULIGERA_LOCUS22036</name>
</gene>
<feature type="compositionally biased region" description="Polar residues" evidence="7">
    <location>
        <begin position="336"/>
        <end position="347"/>
    </location>
</feature>
<evidence type="ECO:0000256" key="5">
    <source>
        <dbReference type="PROSITE-ProRule" id="PRU00267"/>
    </source>
</evidence>
<dbReference type="InterPro" id="IPR036910">
    <property type="entry name" value="HMG_box_dom_sf"/>
</dbReference>
<feature type="coiled-coil region" evidence="6">
    <location>
        <begin position="134"/>
        <end position="161"/>
    </location>
</feature>
<evidence type="ECO:0000256" key="2">
    <source>
        <dbReference type="ARBA" id="ARBA00023125"/>
    </source>
</evidence>
<dbReference type="SUPFAM" id="SSF47095">
    <property type="entry name" value="HMG-box"/>
    <property type="match status" value="1"/>
</dbReference>
<dbReference type="PROSITE" id="PS50118">
    <property type="entry name" value="HMG_BOX_2"/>
    <property type="match status" value="1"/>
</dbReference>
<dbReference type="CDD" id="cd22042">
    <property type="entry name" value="HMG-box_EGL13-like"/>
    <property type="match status" value="1"/>
</dbReference>
<dbReference type="PANTHER" id="PTHR45789">
    <property type="entry name" value="FI18025P1"/>
    <property type="match status" value="1"/>
</dbReference>
<dbReference type="SMART" id="SM00398">
    <property type="entry name" value="HMG"/>
    <property type="match status" value="1"/>
</dbReference>
<evidence type="ECO:0000256" key="3">
    <source>
        <dbReference type="ARBA" id="ARBA00023163"/>
    </source>
</evidence>
<dbReference type="AlphaFoldDB" id="A0AA36G8L3"/>
<dbReference type="EMBL" id="CATQJA010002665">
    <property type="protein sequence ID" value="CAJ0583968.1"/>
    <property type="molecule type" value="Genomic_DNA"/>
</dbReference>
<dbReference type="Gene3D" id="1.10.30.10">
    <property type="entry name" value="High mobility group box domain"/>
    <property type="match status" value="1"/>
</dbReference>
<feature type="non-terminal residue" evidence="9">
    <location>
        <position position="499"/>
    </location>
</feature>
<keyword evidence="6" id="KW-0175">Coiled coil</keyword>
<protein>
    <recommendedName>
        <fullName evidence="8">HMG box domain-containing protein</fullName>
    </recommendedName>
</protein>
<organism evidence="9 10">
    <name type="scientific">Mesorhabditis spiculigera</name>
    <dbReference type="NCBI Taxonomy" id="96644"/>
    <lineage>
        <taxon>Eukaryota</taxon>
        <taxon>Metazoa</taxon>
        <taxon>Ecdysozoa</taxon>
        <taxon>Nematoda</taxon>
        <taxon>Chromadorea</taxon>
        <taxon>Rhabditida</taxon>
        <taxon>Rhabditina</taxon>
        <taxon>Rhabditomorpha</taxon>
        <taxon>Rhabditoidea</taxon>
        <taxon>Rhabditidae</taxon>
        <taxon>Mesorhabditinae</taxon>
        <taxon>Mesorhabditis</taxon>
    </lineage>
</organism>
<evidence type="ECO:0000313" key="9">
    <source>
        <dbReference type="EMBL" id="CAJ0583968.1"/>
    </source>
</evidence>
<dbReference type="GO" id="GO:0000978">
    <property type="term" value="F:RNA polymerase II cis-regulatory region sequence-specific DNA binding"/>
    <property type="evidence" value="ECO:0007669"/>
    <property type="project" value="TreeGrafter"/>
</dbReference>
<feature type="region of interest" description="Disordered" evidence="7">
    <location>
        <begin position="306"/>
        <end position="354"/>
    </location>
</feature>
<dbReference type="FunFam" id="1.10.30.10:FF:000003">
    <property type="entry name" value="Putative transcription factor SOX-6"/>
    <property type="match status" value="1"/>
</dbReference>
<feature type="compositionally biased region" description="Polar residues" evidence="7">
    <location>
        <begin position="62"/>
        <end position="73"/>
    </location>
</feature>